<dbReference type="EC" id="4.1.2.25" evidence="6"/>
<evidence type="ECO:0000313" key="9">
    <source>
        <dbReference type="Proteomes" id="UP000776164"/>
    </source>
</evidence>
<keyword evidence="9" id="KW-1185">Reference proteome</keyword>
<comment type="pathway">
    <text evidence="2 6">Cofactor biosynthesis; tetrahydrofolate biosynthesis; 2-amino-4-hydroxy-6-hydroxymethyl-7,8-dihydropteridine diphosphate from 7,8-dihydroneopterin triphosphate: step 3/4.</text>
</comment>
<feature type="domain" description="Dihydroneopterin aldolase/epimerase" evidence="7">
    <location>
        <begin position="28"/>
        <end position="140"/>
    </location>
</feature>
<protein>
    <recommendedName>
        <fullName evidence="6">7,8-dihydroneopterin aldolase</fullName>
        <ecNumber evidence="6">4.1.2.25</ecNumber>
    </recommendedName>
</protein>
<comment type="catalytic activity">
    <reaction evidence="1 6">
        <text>7,8-dihydroneopterin = 6-hydroxymethyl-7,8-dihydropterin + glycolaldehyde</text>
        <dbReference type="Rhea" id="RHEA:10540"/>
        <dbReference type="ChEBI" id="CHEBI:17001"/>
        <dbReference type="ChEBI" id="CHEBI:17071"/>
        <dbReference type="ChEBI" id="CHEBI:44841"/>
        <dbReference type="EC" id="4.1.2.25"/>
    </reaction>
</comment>
<dbReference type="InterPro" id="IPR043133">
    <property type="entry name" value="GTP-CH-I_C/QueF"/>
</dbReference>
<dbReference type="PANTHER" id="PTHR42844">
    <property type="entry name" value="DIHYDRONEOPTERIN ALDOLASE 1-RELATED"/>
    <property type="match status" value="1"/>
</dbReference>
<dbReference type="InterPro" id="IPR006156">
    <property type="entry name" value="Dihydroneopterin_aldolase"/>
</dbReference>
<evidence type="ECO:0000259" key="7">
    <source>
        <dbReference type="SMART" id="SM00905"/>
    </source>
</evidence>
<dbReference type="Gene3D" id="3.30.1130.10">
    <property type="match status" value="1"/>
</dbReference>
<comment type="function">
    <text evidence="6">Catalyzes the conversion of 7,8-dihydroneopterin to 6-hydroxymethyl-7,8-dihydropterin.</text>
</comment>
<accession>A0ABS2L289</accession>
<organism evidence="8 9">
    <name type="scientific">Subtercola frigoramans</name>
    <dbReference type="NCBI Taxonomy" id="120298"/>
    <lineage>
        <taxon>Bacteria</taxon>
        <taxon>Bacillati</taxon>
        <taxon>Actinomycetota</taxon>
        <taxon>Actinomycetes</taxon>
        <taxon>Micrococcales</taxon>
        <taxon>Microbacteriaceae</taxon>
        <taxon>Subtercola</taxon>
    </lineage>
</organism>
<evidence type="ECO:0000256" key="3">
    <source>
        <dbReference type="ARBA" id="ARBA00005708"/>
    </source>
</evidence>
<dbReference type="RefSeq" id="WP_307827038.1">
    <property type="nucleotide sequence ID" value="NZ_BAAAHT010000017.1"/>
</dbReference>
<evidence type="ECO:0000313" key="8">
    <source>
        <dbReference type="EMBL" id="MBM7471139.1"/>
    </source>
</evidence>
<evidence type="ECO:0000256" key="2">
    <source>
        <dbReference type="ARBA" id="ARBA00005013"/>
    </source>
</evidence>
<evidence type="ECO:0000256" key="1">
    <source>
        <dbReference type="ARBA" id="ARBA00001353"/>
    </source>
</evidence>
<dbReference type="InterPro" id="IPR006157">
    <property type="entry name" value="FolB_dom"/>
</dbReference>
<proteinExistence type="inferred from homology"/>
<dbReference type="NCBIfam" id="TIGR00525">
    <property type="entry name" value="folB"/>
    <property type="match status" value="1"/>
</dbReference>
<dbReference type="CDD" id="cd00534">
    <property type="entry name" value="DHNA_DHNTPE"/>
    <property type="match status" value="1"/>
</dbReference>
<evidence type="ECO:0000256" key="5">
    <source>
        <dbReference type="ARBA" id="ARBA00023239"/>
    </source>
</evidence>
<sequence length="143" mass="15481">MTDEFEPAQTPPAETPPAVLVPTEPDSLTLTGLAVQANHGVYDFERRDGQPFVIDVTVWLNTVDAASSDDIDQTLHYGDLASEIVEAASKDPVDLIETLAERVALVVLMHAIADRVQVTVHKPEAPIAVPFGDVSITITRRRA</sequence>
<dbReference type="Proteomes" id="UP000776164">
    <property type="component" value="Unassembled WGS sequence"/>
</dbReference>
<comment type="caution">
    <text evidence="8">The sequence shown here is derived from an EMBL/GenBank/DDBJ whole genome shotgun (WGS) entry which is preliminary data.</text>
</comment>
<dbReference type="SMART" id="SM00905">
    <property type="entry name" value="FolB"/>
    <property type="match status" value="1"/>
</dbReference>
<dbReference type="EMBL" id="JAFBBU010000001">
    <property type="protein sequence ID" value="MBM7471139.1"/>
    <property type="molecule type" value="Genomic_DNA"/>
</dbReference>
<evidence type="ECO:0000256" key="6">
    <source>
        <dbReference type="RuleBase" id="RU362079"/>
    </source>
</evidence>
<name>A0ABS2L289_9MICO</name>
<dbReference type="Pfam" id="PF02152">
    <property type="entry name" value="FolB"/>
    <property type="match status" value="1"/>
</dbReference>
<dbReference type="SUPFAM" id="SSF55620">
    <property type="entry name" value="Tetrahydrobiopterin biosynthesis enzymes-like"/>
    <property type="match status" value="1"/>
</dbReference>
<dbReference type="NCBIfam" id="TIGR00526">
    <property type="entry name" value="folB_dom"/>
    <property type="match status" value="1"/>
</dbReference>
<comment type="similarity">
    <text evidence="3 6">Belongs to the DHNA family.</text>
</comment>
<gene>
    <name evidence="8" type="ORF">JOE66_000773</name>
</gene>
<reference evidence="8 9" key="1">
    <citation type="submission" date="2021-01" db="EMBL/GenBank/DDBJ databases">
        <title>Sequencing the genomes of 1000 actinobacteria strains.</title>
        <authorList>
            <person name="Klenk H.-P."/>
        </authorList>
    </citation>
    <scope>NUCLEOTIDE SEQUENCE [LARGE SCALE GENOMIC DNA]</scope>
    <source>
        <strain evidence="8 9">DSM 13057</strain>
    </source>
</reference>
<evidence type="ECO:0000256" key="4">
    <source>
        <dbReference type="ARBA" id="ARBA00022909"/>
    </source>
</evidence>
<keyword evidence="4 6" id="KW-0289">Folate biosynthesis</keyword>
<keyword evidence="5 6" id="KW-0456">Lyase</keyword>
<dbReference type="PANTHER" id="PTHR42844:SF1">
    <property type="entry name" value="DIHYDRONEOPTERIN ALDOLASE 1-RELATED"/>
    <property type="match status" value="1"/>
</dbReference>